<name>A0A2J8V161_PONAB</name>
<accession>A0A2J8V161</accession>
<dbReference type="AlphaFoldDB" id="A0A2J8V161"/>
<gene>
    <name evidence="2" type="ORF">CR201_G0023280</name>
</gene>
<feature type="non-terminal residue" evidence="2">
    <location>
        <position position="1"/>
    </location>
</feature>
<evidence type="ECO:0000256" key="1">
    <source>
        <dbReference type="SAM" id="MobiDB-lite"/>
    </source>
</evidence>
<feature type="region of interest" description="Disordered" evidence="1">
    <location>
        <begin position="1"/>
        <end position="29"/>
    </location>
</feature>
<reference evidence="2" key="1">
    <citation type="submission" date="2017-12" db="EMBL/GenBank/DDBJ databases">
        <title>High-resolution comparative analysis of great ape genomes.</title>
        <authorList>
            <person name="Pollen A."/>
            <person name="Hastie A."/>
            <person name="Hormozdiari F."/>
            <person name="Dougherty M."/>
            <person name="Liu R."/>
            <person name="Chaisson M."/>
            <person name="Hoppe E."/>
            <person name="Hill C."/>
            <person name="Pang A."/>
            <person name="Hillier L."/>
            <person name="Baker C."/>
            <person name="Armstrong J."/>
            <person name="Shendure J."/>
            <person name="Paten B."/>
            <person name="Wilson R."/>
            <person name="Chao H."/>
            <person name="Schneider V."/>
            <person name="Ventura M."/>
            <person name="Kronenberg Z."/>
            <person name="Murali S."/>
            <person name="Gordon D."/>
            <person name="Cantsilieris S."/>
            <person name="Munson K."/>
            <person name="Nelson B."/>
            <person name="Raja A."/>
            <person name="Underwood J."/>
            <person name="Diekhans M."/>
            <person name="Fiddes I."/>
            <person name="Haussler D."/>
            <person name="Eichler E."/>
        </authorList>
    </citation>
    <scope>NUCLEOTIDE SEQUENCE [LARGE SCALE GENOMIC DNA]</scope>
    <source>
        <strain evidence="2">Susie</strain>
    </source>
</reference>
<protein>
    <submittedName>
        <fullName evidence="2">ARRB1 isoform 5</fullName>
    </submittedName>
</protein>
<dbReference type="EMBL" id="NDHI03003437">
    <property type="protein sequence ID" value="PNJ51270.1"/>
    <property type="molecule type" value="Genomic_DNA"/>
</dbReference>
<proteinExistence type="predicted"/>
<evidence type="ECO:0000313" key="2">
    <source>
        <dbReference type="EMBL" id="PNJ51270.1"/>
    </source>
</evidence>
<comment type="caution">
    <text evidence="2">The sequence shown here is derived from an EMBL/GenBank/DDBJ whole genome shotgun (WGS) entry which is preliminary data.</text>
</comment>
<sequence length="59" mass="6331">SHCKRWERTGHGRRLAAGEAESVQEGQSEWKAHRLPGKAGLCGPHRPRGPCGWCGPGGS</sequence>
<feature type="compositionally biased region" description="Basic and acidic residues" evidence="1">
    <location>
        <begin position="1"/>
        <end position="10"/>
    </location>
</feature>
<organism evidence="2">
    <name type="scientific">Pongo abelii</name>
    <name type="common">Sumatran orangutan</name>
    <name type="synonym">Pongo pygmaeus abelii</name>
    <dbReference type="NCBI Taxonomy" id="9601"/>
    <lineage>
        <taxon>Eukaryota</taxon>
        <taxon>Metazoa</taxon>
        <taxon>Chordata</taxon>
        <taxon>Craniata</taxon>
        <taxon>Vertebrata</taxon>
        <taxon>Euteleostomi</taxon>
        <taxon>Mammalia</taxon>
        <taxon>Eutheria</taxon>
        <taxon>Euarchontoglires</taxon>
        <taxon>Primates</taxon>
        <taxon>Haplorrhini</taxon>
        <taxon>Catarrhini</taxon>
        <taxon>Hominidae</taxon>
        <taxon>Pongo</taxon>
    </lineage>
</organism>